<feature type="compositionally biased region" description="Basic and acidic residues" evidence="1">
    <location>
        <begin position="160"/>
        <end position="171"/>
    </location>
</feature>
<proteinExistence type="predicted"/>
<accession>A0A7S0UP24</accession>
<name>A0A7S0UP24_9STRA</name>
<feature type="compositionally biased region" description="Low complexity" evidence="1">
    <location>
        <begin position="20"/>
        <end position="29"/>
    </location>
</feature>
<feature type="region of interest" description="Disordered" evidence="1">
    <location>
        <begin position="146"/>
        <end position="240"/>
    </location>
</feature>
<evidence type="ECO:0000313" key="2">
    <source>
        <dbReference type="EMBL" id="CAD8762938.1"/>
    </source>
</evidence>
<feature type="region of interest" description="Disordered" evidence="1">
    <location>
        <begin position="1"/>
        <end position="59"/>
    </location>
</feature>
<reference evidence="2" key="1">
    <citation type="submission" date="2021-01" db="EMBL/GenBank/DDBJ databases">
        <authorList>
            <person name="Corre E."/>
            <person name="Pelletier E."/>
            <person name="Niang G."/>
            <person name="Scheremetjew M."/>
            <person name="Finn R."/>
            <person name="Kale V."/>
            <person name="Holt S."/>
            <person name="Cochrane G."/>
            <person name="Meng A."/>
            <person name="Brown T."/>
            <person name="Cohen L."/>
        </authorList>
    </citation>
    <scope>NUCLEOTIDE SEQUENCE</scope>
    <source>
        <strain evidence="2">UNC1205</strain>
    </source>
</reference>
<feature type="compositionally biased region" description="Basic residues" evidence="1">
    <location>
        <begin position="31"/>
        <end position="59"/>
    </location>
</feature>
<organism evidence="2">
    <name type="scientific">Pseudo-nitzschia delicatissima</name>
    <dbReference type="NCBI Taxonomy" id="44447"/>
    <lineage>
        <taxon>Eukaryota</taxon>
        <taxon>Sar</taxon>
        <taxon>Stramenopiles</taxon>
        <taxon>Ochrophyta</taxon>
        <taxon>Bacillariophyta</taxon>
        <taxon>Bacillariophyceae</taxon>
        <taxon>Bacillariophycidae</taxon>
        <taxon>Bacillariales</taxon>
        <taxon>Bacillariaceae</taxon>
        <taxon>Pseudo-nitzschia</taxon>
    </lineage>
</organism>
<dbReference type="AlphaFoldDB" id="A0A7S0UP24"/>
<feature type="compositionally biased region" description="Basic residues" evidence="1">
    <location>
        <begin position="146"/>
        <end position="159"/>
    </location>
</feature>
<protein>
    <submittedName>
        <fullName evidence="2">Uncharacterized protein</fullName>
    </submittedName>
</protein>
<sequence length="240" mass="28232">MDGIVSSSKASSNDAMVLVGSSNSSGNNNRASRRKALWKKRQKRKCGRKQGGRIGGRRNRRLWQLPESSILDYTKWIQEKPEEDRTASEERFLWKCMIRSLGVVGGNHQQGKRGRQERIREFVDRLEAKEPMELTTQEEHFVHLYRKRKQDRKHQKQQQRKQERKQQKQEETTVSWMRNDETTNNNNKNSHQKSNRKNKKKNKGGFEPQASLESLRESMKNMGLSSDKLKQVRFSESSMN</sequence>
<feature type="compositionally biased region" description="Polar residues" evidence="1">
    <location>
        <begin position="1"/>
        <end position="14"/>
    </location>
</feature>
<evidence type="ECO:0000256" key="1">
    <source>
        <dbReference type="SAM" id="MobiDB-lite"/>
    </source>
</evidence>
<dbReference type="EMBL" id="HBFL01004167">
    <property type="protein sequence ID" value="CAD8762938.1"/>
    <property type="molecule type" value="Transcribed_RNA"/>
</dbReference>
<gene>
    <name evidence="2" type="ORF">PDEL1432_LOCUS2978</name>
</gene>
<feature type="compositionally biased region" description="Basic residues" evidence="1">
    <location>
        <begin position="190"/>
        <end position="203"/>
    </location>
</feature>